<accession>A0A0E3LPQ4</accession>
<dbReference type="Proteomes" id="UP000033079">
    <property type="component" value="Chromosome"/>
</dbReference>
<dbReference type="PATRIC" id="fig|1434106.5.peg.491"/>
<organism evidence="1 2">
    <name type="scientific">Methanosarcina barkeri 227</name>
    <dbReference type="NCBI Taxonomy" id="1434106"/>
    <lineage>
        <taxon>Archaea</taxon>
        <taxon>Methanobacteriati</taxon>
        <taxon>Methanobacteriota</taxon>
        <taxon>Stenosarchaea group</taxon>
        <taxon>Methanomicrobia</taxon>
        <taxon>Methanosarcinales</taxon>
        <taxon>Methanosarcinaceae</taxon>
        <taxon>Methanosarcina</taxon>
    </lineage>
</organism>
<proteinExistence type="predicted"/>
<dbReference type="KEGG" id="mbar:MSBR2_0410"/>
<sequence>MKKETKSTVGSDLSSYNVEETNYEKMSELYGHSDSSYLKTITEETSHGELISTKRKENYKLEIDERYQVNTPVRIKIRARIINDKG</sequence>
<dbReference type="HOGENOM" id="CLU_2490420_0_0_2"/>
<dbReference type="AlphaFoldDB" id="A0A0E3LPQ4"/>
<reference evidence="1 2" key="1">
    <citation type="submission" date="2014-07" db="EMBL/GenBank/DDBJ databases">
        <title>Methanogenic archaea and the global carbon cycle.</title>
        <authorList>
            <person name="Henriksen J.R."/>
            <person name="Luke J."/>
            <person name="Reinhart S."/>
            <person name="Benedict M.N."/>
            <person name="Youngblut N.D."/>
            <person name="Metcalf M.E."/>
            <person name="Whitaker R.J."/>
            <person name="Metcalf W.W."/>
        </authorList>
    </citation>
    <scope>NUCLEOTIDE SEQUENCE [LARGE SCALE GENOMIC DNA]</scope>
    <source>
        <strain evidence="1 2">227</strain>
    </source>
</reference>
<dbReference type="RefSeq" id="WP_048117049.1">
    <property type="nucleotide sequence ID" value="NZ_CP009530.1"/>
</dbReference>
<evidence type="ECO:0000313" key="1">
    <source>
        <dbReference type="EMBL" id="AKB56926.1"/>
    </source>
</evidence>
<protein>
    <submittedName>
        <fullName evidence="1">Uncharacterized protein</fullName>
    </submittedName>
</protein>
<dbReference type="GeneID" id="24799345"/>
<name>A0A0E3LPQ4_METBA</name>
<dbReference type="EMBL" id="CP009530">
    <property type="protein sequence ID" value="AKB56926.1"/>
    <property type="molecule type" value="Genomic_DNA"/>
</dbReference>
<gene>
    <name evidence="1" type="ORF">MSBR2_0410</name>
</gene>
<evidence type="ECO:0000313" key="2">
    <source>
        <dbReference type="Proteomes" id="UP000033079"/>
    </source>
</evidence>